<evidence type="ECO:0000313" key="2">
    <source>
        <dbReference type="EnsemblPlants" id="KQJ87186"/>
    </source>
</evidence>
<keyword evidence="3" id="KW-1185">Reference proteome</keyword>
<dbReference type="PANTHER" id="PTHR36766">
    <property type="entry name" value="PLANT BROAD-SPECTRUM MILDEW RESISTANCE PROTEIN RPW8"/>
    <property type="match status" value="1"/>
</dbReference>
<proteinExistence type="predicted"/>
<dbReference type="InParanoid" id="A0A0Q3H1D6"/>
<dbReference type="EMBL" id="CM000883">
    <property type="protein sequence ID" value="KQJ87186.2"/>
    <property type="molecule type" value="Genomic_DNA"/>
</dbReference>
<dbReference type="AlphaFoldDB" id="A0A0Q3H1D6"/>
<reference evidence="1 2" key="1">
    <citation type="journal article" date="2010" name="Nature">
        <title>Genome sequencing and analysis of the model grass Brachypodium distachyon.</title>
        <authorList>
            <consortium name="International Brachypodium Initiative"/>
        </authorList>
    </citation>
    <scope>NUCLEOTIDE SEQUENCE [LARGE SCALE GENOMIC DNA]</scope>
    <source>
        <strain evidence="1 2">Bd21</strain>
    </source>
</reference>
<gene>
    <name evidence="1" type="ORF">BRADI_4g09622v3</name>
</gene>
<organism evidence="1">
    <name type="scientific">Brachypodium distachyon</name>
    <name type="common">Purple false brome</name>
    <name type="synonym">Trachynia distachya</name>
    <dbReference type="NCBI Taxonomy" id="15368"/>
    <lineage>
        <taxon>Eukaryota</taxon>
        <taxon>Viridiplantae</taxon>
        <taxon>Streptophyta</taxon>
        <taxon>Embryophyta</taxon>
        <taxon>Tracheophyta</taxon>
        <taxon>Spermatophyta</taxon>
        <taxon>Magnoliopsida</taxon>
        <taxon>Liliopsida</taxon>
        <taxon>Poales</taxon>
        <taxon>Poaceae</taxon>
        <taxon>BOP clade</taxon>
        <taxon>Pooideae</taxon>
        <taxon>Stipodae</taxon>
        <taxon>Brachypodieae</taxon>
        <taxon>Brachypodium</taxon>
    </lineage>
</organism>
<dbReference type="OrthoDB" id="671427at2759"/>
<dbReference type="Gramene" id="KQJ87186">
    <property type="protein sequence ID" value="KQJ87186"/>
    <property type="gene ID" value="BRADI_4g09622v3"/>
</dbReference>
<dbReference type="Gene3D" id="3.80.10.10">
    <property type="entry name" value="Ribonuclease Inhibitor"/>
    <property type="match status" value="1"/>
</dbReference>
<reference evidence="2" key="3">
    <citation type="submission" date="2018-08" db="UniProtKB">
        <authorList>
            <consortium name="EnsemblPlants"/>
        </authorList>
    </citation>
    <scope>IDENTIFICATION</scope>
    <source>
        <strain evidence="2">cv. Bd21</strain>
    </source>
</reference>
<dbReference type="SUPFAM" id="SSF52047">
    <property type="entry name" value="RNI-like"/>
    <property type="match status" value="1"/>
</dbReference>
<accession>A0A0Q3H1D6</accession>
<dbReference type="PANTHER" id="PTHR36766:SF64">
    <property type="entry name" value="OS12G0206100 PROTEIN"/>
    <property type="match status" value="1"/>
</dbReference>
<name>A0A0Q3H1D6_BRADI</name>
<reference evidence="1" key="2">
    <citation type="submission" date="2017-06" db="EMBL/GenBank/DDBJ databases">
        <title>WGS assembly of Brachypodium distachyon.</title>
        <authorList>
            <consortium name="The International Brachypodium Initiative"/>
            <person name="Lucas S."/>
            <person name="Harmon-Smith M."/>
            <person name="Lail K."/>
            <person name="Tice H."/>
            <person name="Grimwood J."/>
            <person name="Bruce D."/>
            <person name="Barry K."/>
            <person name="Shu S."/>
            <person name="Lindquist E."/>
            <person name="Wang M."/>
            <person name="Pitluck S."/>
            <person name="Vogel J.P."/>
            <person name="Garvin D.F."/>
            <person name="Mockler T.C."/>
            <person name="Schmutz J."/>
            <person name="Rokhsar D."/>
            <person name="Bevan M.W."/>
        </authorList>
    </citation>
    <scope>NUCLEOTIDE SEQUENCE</scope>
    <source>
        <strain evidence="1">Bd21</strain>
    </source>
</reference>
<dbReference type="InterPro" id="IPR032675">
    <property type="entry name" value="LRR_dom_sf"/>
</dbReference>
<evidence type="ECO:0000313" key="1">
    <source>
        <dbReference type="EMBL" id="KQJ87186.2"/>
    </source>
</evidence>
<dbReference type="EnsemblPlants" id="KQJ87186">
    <property type="protein sequence ID" value="KQJ87186"/>
    <property type="gene ID" value="BRADI_4g09622v3"/>
</dbReference>
<sequence>MNFLQYLDLEQCENLVNLPDSIVKLVQLRCLNLPDEVLKVNRAPCIKRVGTEFLRPSQPAAASFPRLNKMVLKGMVEWEEWEWEEKVQAMSRLEKLSLQSCKLRLVPPGLASNAWALRKLSIQQVKQISYLEKFPSVVELTVDWCPDLERISNLPKVQKLTITRCPKLKVLKDVPELRRLVLEGVEHLRYLENIPFVVELTVVGSSDLETISNLPKLQKLTITRCPKLKVLKDVPALQRLVLVDGWIETLPEYVRDVTPRHLEVTESFIQAMVSQRWPSTTEMEKIKYKFDKIMACQTIAVLYMQLKSHLGLKTSTFRRRMKTC</sequence>
<evidence type="ECO:0000313" key="3">
    <source>
        <dbReference type="Proteomes" id="UP000008810"/>
    </source>
</evidence>
<protein>
    <recommendedName>
        <fullName evidence="4">FBD domain-containing protein</fullName>
    </recommendedName>
</protein>
<dbReference type="Proteomes" id="UP000008810">
    <property type="component" value="Chromosome 4"/>
</dbReference>
<evidence type="ECO:0008006" key="4">
    <source>
        <dbReference type="Google" id="ProtNLM"/>
    </source>
</evidence>